<evidence type="ECO:0000256" key="8">
    <source>
        <dbReference type="ARBA" id="ARBA00024235"/>
    </source>
</evidence>
<dbReference type="Pfam" id="PF09976">
    <property type="entry name" value="TPR_21"/>
    <property type="match status" value="1"/>
</dbReference>
<gene>
    <name evidence="11" type="ORF">C3B51_16485</name>
</gene>
<evidence type="ECO:0000259" key="10">
    <source>
        <dbReference type="Pfam" id="PF09976"/>
    </source>
</evidence>
<dbReference type="InterPro" id="IPR026039">
    <property type="entry name" value="YfgM"/>
</dbReference>
<reference evidence="11 12" key="1">
    <citation type="submission" date="2018-01" db="EMBL/GenBank/DDBJ databases">
        <title>Co-occurrence of chitin degradation, pigmentation and bioactivity in marine Pseudoalteromonas.</title>
        <authorList>
            <person name="Paulsen S."/>
            <person name="Gram L."/>
            <person name="Machado H."/>
        </authorList>
    </citation>
    <scope>NUCLEOTIDE SEQUENCE [LARGE SCALE GENOMIC DNA]</scope>
    <source>
        <strain evidence="11 12">S1946</strain>
    </source>
</reference>
<keyword evidence="5 9" id="KW-0472">Membrane</keyword>
<dbReference type="PANTHER" id="PTHR38035:SF1">
    <property type="entry name" value="ANCILLARY SECYEG TRANSLOCON SUBUNIT"/>
    <property type="match status" value="1"/>
</dbReference>
<keyword evidence="4 9" id="KW-1133">Transmembrane helix</keyword>
<feature type="transmembrane region" description="Helical" evidence="9">
    <location>
        <begin position="21"/>
        <end position="39"/>
    </location>
</feature>
<dbReference type="InterPro" id="IPR018704">
    <property type="entry name" value="SecYEG/CpoB_TPR"/>
</dbReference>
<evidence type="ECO:0000256" key="2">
    <source>
        <dbReference type="ARBA" id="ARBA00022475"/>
    </source>
</evidence>
<dbReference type="PANTHER" id="PTHR38035">
    <property type="entry name" value="UPF0070 PROTEIN YFGM"/>
    <property type="match status" value="1"/>
</dbReference>
<protein>
    <recommendedName>
        <fullName evidence="8">Ancillary SecYEG translocon subunit</fullName>
    </recommendedName>
</protein>
<comment type="similarity">
    <text evidence="7">Belongs to the YfgM family.</text>
</comment>
<comment type="subcellular location">
    <subcellularLocation>
        <location evidence="1">Cell membrane</location>
        <topology evidence="1">Single-pass type II membrane protein</topology>
    </subcellularLocation>
</comment>
<evidence type="ECO:0000256" key="6">
    <source>
        <dbReference type="ARBA" id="ARBA00023186"/>
    </source>
</evidence>
<dbReference type="Gene3D" id="1.25.40.10">
    <property type="entry name" value="Tetratricopeptide repeat domain"/>
    <property type="match status" value="1"/>
</dbReference>
<keyword evidence="2" id="KW-1003">Cell membrane</keyword>
<dbReference type="GO" id="GO:0005886">
    <property type="term" value="C:plasma membrane"/>
    <property type="evidence" value="ECO:0007669"/>
    <property type="project" value="UniProtKB-SubCell"/>
</dbReference>
<keyword evidence="3 9" id="KW-0812">Transmembrane</keyword>
<evidence type="ECO:0000256" key="3">
    <source>
        <dbReference type="ARBA" id="ARBA00022692"/>
    </source>
</evidence>
<evidence type="ECO:0000256" key="9">
    <source>
        <dbReference type="SAM" id="Phobius"/>
    </source>
</evidence>
<keyword evidence="6" id="KW-0143">Chaperone</keyword>
<evidence type="ECO:0000256" key="7">
    <source>
        <dbReference type="ARBA" id="ARBA00024197"/>
    </source>
</evidence>
<name>A0A4Q7E5J8_9GAMM</name>
<evidence type="ECO:0000256" key="5">
    <source>
        <dbReference type="ARBA" id="ARBA00023136"/>
    </source>
</evidence>
<evidence type="ECO:0000313" key="12">
    <source>
        <dbReference type="Proteomes" id="UP000292345"/>
    </source>
</evidence>
<dbReference type="Proteomes" id="UP000292345">
    <property type="component" value="Unassembled WGS sequence"/>
</dbReference>
<evidence type="ECO:0000313" key="11">
    <source>
        <dbReference type="EMBL" id="RZM77529.1"/>
    </source>
</evidence>
<sequence>MEIYSTEEQQAEAIKRFFRENGTSLIIGAVLGLGGLYGWKAYNQHQIDTAEAGSEAYNQLVESGDVLTKSDDFLANNGESSYAVLAAFVAAKEAVEQGKLDVAQEKLTFAANTVKTPELKATAYLRLARVQAAREDYAAALATLGNPMPESFVAQVAEVKGDILLAQGKKDAARDEYQKAVTAGGSDNNPLLQIKLDDLAGTTAL</sequence>
<dbReference type="AlphaFoldDB" id="A0A4Q7E5J8"/>
<dbReference type="PIRSF" id="PIRSF006170">
    <property type="entry name" value="YfgM"/>
    <property type="match status" value="1"/>
</dbReference>
<feature type="domain" description="Ancillary SecYEG translocon subunit/Cell division coordinator CpoB TPR" evidence="10">
    <location>
        <begin position="15"/>
        <end position="200"/>
    </location>
</feature>
<comment type="caution">
    <text evidence="11">The sequence shown here is derived from an EMBL/GenBank/DDBJ whole genome shotgun (WGS) entry which is preliminary data.</text>
</comment>
<dbReference type="RefSeq" id="WP_130245770.1">
    <property type="nucleotide sequence ID" value="NZ_PPUZ01000044.1"/>
</dbReference>
<proteinExistence type="inferred from homology"/>
<dbReference type="EMBL" id="PPUZ01000044">
    <property type="protein sequence ID" value="RZM77529.1"/>
    <property type="molecule type" value="Genomic_DNA"/>
</dbReference>
<evidence type="ECO:0000256" key="1">
    <source>
        <dbReference type="ARBA" id="ARBA00004401"/>
    </source>
</evidence>
<accession>A0A4Q7E5J8</accession>
<evidence type="ECO:0000256" key="4">
    <source>
        <dbReference type="ARBA" id="ARBA00022989"/>
    </source>
</evidence>
<dbReference type="InterPro" id="IPR011990">
    <property type="entry name" value="TPR-like_helical_dom_sf"/>
</dbReference>
<dbReference type="SUPFAM" id="SSF48452">
    <property type="entry name" value="TPR-like"/>
    <property type="match status" value="1"/>
</dbReference>
<organism evidence="11 12">
    <name type="scientific">Pseudoalteromonas rubra</name>
    <dbReference type="NCBI Taxonomy" id="43658"/>
    <lineage>
        <taxon>Bacteria</taxon>
        <taxon>Pseudomonadati</taxon>
        <taxon>Pseudomonadota</taxon>
        <taxon>Gammaproteobacteria</taxon>
        <taxon>Alteromonadales</taxon>
        <taxon>Pseudoalteromonadaceae</taxon>
        <taxon>Pseudoalteromonas</taxon>
    </lineage>
</organism>
<dbReference type="GO" id="GO:0044877">
    <property type="term" value="F:protein-containing complex binding"/>
    <property type="evidence" value="ECO:0007669"/>
    <property type="project" value="InterPro"/>
</dbReference>